<dbReference type="EMBL" id="BAAANT010000014">
    <property type="protein sequence ID" value="GAA2143466.1"/>
    <property type="molecule type" value="Genomic_DNA"/>
</dbReference>
<evidence type="ECO:0000256" key="1">
    <source>
        <dbReference type="ARBA" id="ARBA00007169"/>
    </source>
</evidence>
<dbReference type="InterPro" id="IPR012223">
    <property type="entry name" value="TEII"/>
</dbReference>
<dbReference type="PANTHER" id="PTHR11487">
    <property type="entry name" value="THIOESTERASE"/>
    <property type="match status" value="1"/>
</dbReference>
<feature type="domain" description="Thioesterase" evidence="2">
    <location>
        <begin position="22"/>
        <end position="242"/>
    </location>
</feature>
<evidence type="ECO:0000313" key="3">
    <source>
        <dbReference type="EMBL" id="GAA2143466.1"/>
    </source>
</evidence>
<sequence length="256" mass="28355">MSDHTVPGLLVCRRRRPDAAVRLYCFAHSGGSPGEFVRWGDELPEAEIWGVQLPGRGSRIDDPAHTRMAGLVEELVEHAAFRGRYAFFGHSLGALAAFETARALRERGLPQPERLYLSACVAPDLPRGVPAVHHLGDRELFAAIQGQYGSLPAELAADDELLALVMGTHRADFEIVDSYRYTPGRPLDVPLHVIGGTEDRIPAAALEHWREHSLGPFDLRLLPGGHFYLREQREALLRYLRTSLLDTDRTSPKASA</sequence>
<evidence type="ECO:0000259" key="2">
    <source>
        <dbReference type="Pfam" id="PF00975"/>
    </source>
</evidence>
<gene>
    <name evidence="3" type="ORF">GCM10009760_29890</name>
</gene>
<dbReference type="Gene3D" id="3.40.50.1820">
    <property type="entry name" value="alpha/beta hydrolase"/>
    <property type="match status" value="1"/>
</dbReference>
<name>A0ABP5LC08_9ACTN</name>
<keyword evidence="4" id="KW-1185">Reference proteome</keyword>
<dbReference type="InterPro" id="IPR029058">
    <property type="entry name" value="AB_hydrolase_fold"/>
</dbReference>
<comment type="similarity">
    <text evidence="1">Belongs to the thioesterase family.</text>
</comment>
<dbReference type="Proteomes" id="UP001422759">
    <property type="component" value="Unassembled WGS sequence"/>
</dbReference>
<organism evidence="3 4">
    <name type="scientific">Kitasatospora kazusensis</name>
    <dbReference type="NCBI Taxonomy" id="407974"/>
    <lineage>
        <taxon>Bacteria</taxon>
        <taxon>Bacillati</taxon>
        <taxon>Actinomycetota</taxon>
        <taxon>Actinomycetes</taxon>
        <taxon>Kitasatosporales</taxon>
        <taxon>Streptomycetaceae</taxon>
        <taxon>Kitasatospora</taxon>
    </lineage>
</organism>
<proteinExistence type="inferred from homology"/>
<dbReference type="RefSeq" id="WP_344464956.1">
    <property type="nucleotide sequence ID" value="NZ_BAAANT010000014.1"/>
</dbReference>
<dbReference type="Pfam" id="PF00975">
    <property type="entry name" value="Thioesterase"/>
    <property type="match status" value="1"/>
</dbReference>
<dbReference type="PANTHER" id="PTHR11487:SF0">
    <property type="entry name" value="S-ACYL FATTY ACID SYNTHASE THIOESTERASE, MEDIUM CHAIN"/>
    <property type="match status" value="1"/>
</dbReference>
<reference evidence="4" key="1">
    <citation type="journal article" date="2019" name="Int. J. Syst. Evol. Microbiol.">
        <title>The Global Catalogue of Microorganisms (GCM) 10K type strain sequencing project: providing services to taxonomists for standard genome sequencing and annotation.</title>
        <authorList>
            <consortium name="The Broad Institute Genomics Platform"/>
            <consortium name="The Broad Institute Genome Sequencing Center for Infectious Disease"/>
            <person name="Wu L."/>
            <person name="Ma J."/>
        </authorList>
    </citation>
    <scope>NUCLEOTIDE SEQUENCE [LARGE SCALE GENOMIC DNA]</scope>
    <source>
        <strain evidence="4">JCM 14560</strain>
    </source>
</reference>
<evidence type="ECO:0000313" key="4">
    <source>
        <dbReference type="Proteomes" id="UP001422759"/>
    </source>
</evidence>
<accession>A0ABP5LC08</accession>
<protein>
    <submittedName>
        <fullName evidence="3">Alpha/beta fold hydrolase</fullName>
    </submittedName>
</protein>
<dbReference type="InterPro" id="IPR001031">
    <property type="entry name" value="Thioesterase"/>
</dbReference>
<keyword evidence="3" id="KW-0378">Hydrolase</keyword>
<dbReference type="SUPFAM" id="SSF53474">
    <property type="entry name" value="alpha/beta-Hydrolases"/>
    <property type="match status" value="1"/>
</dbReference>
<comment type="caution">
    <text evidence="3">The sequence shown here is derived from an EMBL/GenBank/DDBJ whole genome shotgun (WGS) entry which is preliminary data.</text>
</comment>
<dbReference type="GO" id="GO:0016787">
    <property type="term" value="F:hydrolase activity"/>
    <property type="evidence" value="ECO:0007669"/>
    <property type="project" value="UniProtKB-KW"/>
</dbReference>